<evidence type="ECO:0000313" key="10">
    <source>
        <dbReference type="Proteomes" id="UP001305606"/>
    </source>
</evidence>
<feature type="transmembrane region" description="Helical" evidence="7">
    <location>
        <begin position="322"/>
        <end position="341"/>
    </location>
</feature>
<dbReference type="InterPro" id="IPR036259">
    <property type="entry name" value="MFS_trans_sf"/>
</dbReference>
<accession>A0ABY9V997</accession>
<dbReference type="PANTHER" id="PTHR43045">
    <property type="entry name" value="SHIKIMATE TRANSPORTER"/>
    <property type="match status" value="1"/>
</dbReference>
<evidence type="ECO:0000256" key="5">
    <source>
        <dbReference type="ARBA" id="ARBA00022989"/>
    </source>
</evidence>
<organism evidence="9 10">
    <name type="scientific">Streptomyces luomodiensis</name>
    <dbReference type="NCBI Taxonomy" id="3026192"/>
    <lineage>
        <taxon>Bacteria</taxon>
        <taxon>Bacillati</taxon>
        <taxon>Actinomycetota</taxon>
        <taxon>Actinomycetes</taxon>
        <taxon>Kitasatosporales</taxon>
        <taxon>Streptomycetaceae</taxon>
        <taxon>Streptomyces</taxon>
    </lineage>
</organism>
<feature type="transmembrane region" description="Helical" evidence="7">
    <location>
        <begin position="415"/>
        <end position="435"/>
    </location>
</feature>
<name>A0ABY9V997_9ACTN</name>
<evidence type="ECO:0000259" key="8">
    <source>
        <dbReference type="PROSITE" id="PS50850"/>
    </source>
</evidence>
<dbReference type="SUPFAM" id="SSF103473">
    <property type="entry name" value="MFS general substrate transporter"/>
    <property type="match status" value="1"/>
</dbReference>
<keyword evidence="2" id="KW-0813">Transport</keyword>
<dbReference type="PROSITE" id="PS50850">
    <property type="entry name" value="MFS"/>
    <property type="match status" value="1"/>
</dbReference>
<feature type="transmembrane region" description="Helical" evidence="7">
    <location>
        <begin position="387"/>
        <end position="409"/>
    </location>
</feature>
<keyword evidence="6 7" id="KW-0472">Membrane</keyword>
<dbReference type="EMBL" id="CP117522">
    <property type="protein sequence ID" value="WNF01202.1"/>
    <property type="molecule type" value="Genomic_DNA"/>
</dbReference>
<feature type="transmembrane region" description="Helical" evidence="7">
    <location>
        <begin position="347"/>
        <end position="367"/>
    </location>
</feature>
<evidence type="ECO:0000256" key="4">
    <source>
        <dbReference type="ARBA" id="ARBA00022692"/>
    </source>
</evidence>
<reference evidence="9 10" key="1">
    <citation type="submission" date="2023-02" db="EMBL/GenBank/DDBJ databases">
        <title>Streptomyces sp. SCA4-21 with antifungal activity against Fusarium oxysporum f. sp. cubense, Streptomyces sp. SCA2-17 with antifungal activity against Fusarium oxysporum f. sp. cubense.</title>
        <authorList>
            <person name="Qi D."/>
        </authorList>
    </citation>
    <scope>NUCLEOTIDE SEQUENCE [LARGE SCALE GENOMIC DNA]</scope>
    <source>
        <strain evidence="9 10">SCA4-21</strain>
    </source>
</reference>
<feature type="transmembrane region" description="Helical" evidence="7">
    <location>
        <begin position="34"/>
        <end position="53"/>
    </location>
</feature>
<feature type="domain" description="Major facilitator superfamily (MFS) profile" evidence="8">
    <location>
        <begin position="22"/>
        <end position="439"/>
    </location>
</feature>
<dbReference type="Gene3D" id="1.20.1250.20">
    <property type="entry name" value="MFS general substrate transporter like domains"/>
    <property type="match status" value="1"/>
</dbReference>
<evidence type="ECO:0000256" key="7">
    <source>
        <dbReference type="SAM" id="Phobius"/>
    </source>
</evidence>
<sequence length="454" mass="48631">MAQSATAPVVNEQERTALAKRAAVASLVGTAVEWYDYFIFSTASALVFGDLFFPNEDDPIMGTLSAFAVFGVGFLARPLGGIVFGHFGDKVGRKAALVTTLMMMGGSTFLIGLIPTTGQIGVLAPILLVLMRLIQGFGVGGEWGGASLVAVEYAPADKRGAYGSFPQIGNAVGLVLSTAVFALVSMLPDDQLLSWGWRLPFLLSAVLIAVGLFIRFRLTETPAFQAAQEELEQQSAEQAKERMPIAELFKRFKRPLLLAMGMRLGEAVFGYIILTIGLTFAENYTDIPRTHVLVASSVAAAFAIYTYYFFGKLSDRIGRRAVFILGSVAGLIVIFPFFWILDADALVLTYVIYTVAYAIGVGAVYGVEPAFFAELFSTKTRYTGLSLSAQIPSVLIGLWPLASTALLAATDGDPWPIALITVVCLLIGLVCAVLAPETNKADMTRVGAPTEEAR</sequence>
<dbReference type="Proteomes" id="UP001305606">
    <property type="component" value="Chromosome"/>
</dbReference>
<evidence type="ECO:0000256" key="3">
    <source>
        <dbReference type="ARBA" id="ARBA00022475"/>
    </source>
</evidence>
<evidence type="ECO:0000256" key="1">
    <source>
        <dbReference type="ARBA" id="ARBA00004651"/>
    </source>
</evidence>
<feature type="transmembrane region" description="Helical" evidence="7">
    <location>
        <begin position="168"/>
        <end position="187"/>
    </location>
</feature>
<feature type="transmembrane region" description="Helical" evidence="7">
    <location>
        <begin position="256"/>
        <end position="280"/>
    </location>
</feature>
<gene>
    <name evidence="9" type="ORF">PS467_40600</name>
</gene>
<dbReference type="CDD" id="cd17369">
    <property type="entry name" value="MFS_ShiA_like"/>
    <property type="match status" value="1"/>
</dbReference>
<keyword evidence="5 7" id="KW-1133">Transmembrane helix</keyword>
<dbReference type="Pfam" id="PF00083">
    <property type="entry name" value="Sugar_tr"/>
    <property type="match status" value="1"/>
</dbReference>
<proteinExistence type="predicted"/>
<keyword evidence="3" id="KW-1003">Cell membrane</keyword>
<dbReference type="InterPro" id="IPR020846">
    <property type="entry name" value="MFS_dom"/>
</dbReference>
<feature type="transmembrane region" description="Helical" evidence="7">
    <location>
        <begin position="199"/>
        <end position="218"/>
    </location>
</feature>
<dbReference type="RefSeq" id="WP_311039525.1">
    <property type="nucleotide sequence ID" value="NZ_CP117522.1"/>
</dbReference>
<dbReference type="InterPro" id="IPR005828">
    <property type="entry name" value="MFS_sugar_transport-like"/>
</dbReference>
<evidence type="ECO:0000256" key="6">
    <source>
        <dbReference type="ARBA" id="ARBA00023136"/>
    </source>
</evidence>
<keyword evidence="10" id="KW-1185">Reference proteome</keyword>
<dbReference type="PANTHER" id="PTHR43045:SF1">
    <property type="entry name" value="SHIKIMATE TRANSPORTER"/>
    <property type="match status" value="1"/>
</dbReference>
<evidence type="ECO:0000313" key="9">
    <source>
        <dbReference type="EMBL" id="WNF01202.1"/>
    </source>
</evidence>
<evidence type="ECO:0000256" key="2">
    <source>
        <dbReference type="ARBA" id="ARBA00022448"/>
    </source>
</evidence>
<keyword evidence="4 7" id="KW-0812">Transmembrane</keyword>
<protein>
    <submittedName>
        <fullName evidence="9">MFS transporter</fullName>
    </submittedName>
</protein>
<comment type="subcellular location">
    <subcellularLocation>
        <location evidence="1">Cell membrane</location>
        <topology evidence="1">Multi-pass membrane protein</topology>
    </subcellularLocation>
</comment>
<feature type="transmembrane region" description="Helical" evidence="7">
    <location>
        <begin position="292"/>
        <end position="310"/>
    </location>
</feature>
<feature type="transmembrane region" description="Helical" evidence="7">
    <location>
        <begin position="65"/>
        <end position="87"/>
    </location>
</feature>